<dbReference type="InterPro" id="IPR018227">
    <property type="entry name" value="Amino_acid_transport_2"/>
</dbReference>
<evidence type="ECO:0000313" key="11">
    <source>
        <dbReference type="Proteomes" id="UP000011083"/>
    </source>
</evidence>
<gene>
    <name evidence="10" type="ORF">ACA1_279500</name>
</gene>
<feature type="transmembrane region" description="Helical" evidence="9">
    <location>
        <begin position="21"/>
        <end position="44"/>
    </location>
</feature>
<dbReference type="OMA" id="WCWFLLR"/>
<dbReference type="GeneID" id="14921841"/>
<dbReference type="Pfam" id="PF03222">
    <property type="entry name" value="Trp_Tyr_perm"/>
    <property type="match status" value="2"/>
</dbReference>
<feature type="transmembrane region" description="Helical" evidence="9">
    <location>
        <begin position="336"/>
        <end position="355"/>
    </location>
</feature>
<evidence type="ECO:0000256" key="2">
    <source>
        <dbReference type="ARBA" id="ARBA00022448"/>
    </source>
</evidence>
<feature type="transmembrane region" description="Helical" evidence="9">
    <location>
        <begin position="367"/>
        <end position="393"/>
    </location>
</feature>
<feature type="transmembrane region" description="Helical" evidence="9">
    <location>
        <begin position="50"/>
        <end position="73"/>
    </location>
</feature>
<dbReference type="OrthoDB" id="19473at2759"/>
<evidence type="ECO:0000256" key="9">
    <source>
        <dbReference type="SAM" id="Phobius"/>
    </source>
</evidence>
<evidence type="ECO:0000256" key="8">
    <source>
        <dbReference type="SAM" id="MobiDB-lite"/>
    </source>
</evidence>
<evidence type="ECO:0000256" key="4">
    <source>
        <dbReference type="ARBA" id="ARBA00022519"/>
    </source>
</evidence>
<keyword evidence="2" id="KW-0813">Transport</keyword>
<dbReference type="VEuPathDB" id="AmoebaDB:ACA1_279500"/>
<keyword evidence="4" id="KW-0997">Cell inner membrane</keyword>
<feature type="compositionally biased region" description="Low complexity" evidence="8">
    <location>
        <begin position="120"/>
        <end position="136"/>
    </location>
</feature>
<evidence type="ECO:0000256" key="5">
    <source>
        <dbReference type="ARBA" id="ARBA00022692"/>
    </source>
</evidence>
<feature type="transmembrane region" description="Helical" evidence="9">
    <location>
        <begin position="534"/>
        <end position="554"/>
    </location>
</feature>
<dbReference type="GO" id="GO:0005886">
    <property type="term" value="C:plasma membrane"/>
    <property type="evidence" value="ECO:0007669"/>
    <property type="project" value="UniProtKB-SubCell"/>
</dbReference>
<dbReference type="GO" id="GO:0003333">
    <property type="term" value="P:amino acid transmembrane transport"/>
    <property type="evidence" value="ECO:0007669"/>
    <property type="project" value="InterPro"/>
</dbReference>
<comment type="subcellular location">
    <subcellularLocation>
        <location evidence="1">Cell inner membrane</location>
        <topology evidence="1">Multi-pass membrane protein</topology>
    </subcellularLocation>
</comment>
<keyword evidence="3" id="KW-1003">Cell membrane</keyword>
<dbReference type="RefSeq" id="XP_004344711.1">
    <property type="nucleotide sequence ID" value="XM_004344661.1"/>
</dbReference>
<evidence type="ECO:0000256" key="1">
    <source>
        <dbReference type="ARBA" id="ARBA00004429"/>
    </source>
</evidence>
<feature type="transmembrane region" description="Helical" evidence="9">
    <location>
        <begin position="295"/>
        <end position="316"/>
    </location>
</feature>
<feature type="transmembrane region" description="Helical" evidence="9">
    <location>
        <begin position="503"/>
        <end position="522"/>
    </location>
</feature>
<dbReference type="PANTHER" id="PTHR16189">
    <property type="entry name" value="TRANSMEMBRANE PROTEIN 104-RELATED"/>
    <property type="match status" value="1"/>
</dbReference>
<dbReference type="KEGG" id="acan:ACA1_279500"/>
<keyword evidence="7 9" id="KW-0472">Membrane</keyword>
<feature type="transmembrane region" description="Helical" evidence="9">
    <location>
        <begin position="220"/>
        <end position="243"/>
    </location>
</feature>
<dbReference type="PANTHER" id="PTHR16189:SF6">
    <property type="entry name" value="AMINO ACID TRANSPORTER TRANSMEMBRANE DOMAIN-CONTAINING PROTEIN"/>
    <property type="match status" value="1"/>
</dbReference>
<evidence type="ECO:0000313" key="10">
    <source>
        <dbReference type="EMBL" id="ELR20968.1"/>
    </source>
</evidence>
<feature type="compositionally biased region" description="Acidic residues" evidence="8">
    <location>
        <begin position="145"/>
        <end position="162"/>
    </location>
</feature>
<dbReference type="AlphaFoldDB" id="L8H8B5"/>
<name>L8H8B5_ACACF</name>
<dbReference type="Proteomes" id="UP000011083">
    <property type="component" value="Unassembled WGS sequence"/>
</dbReference>
<sequence length="608" mass="66546">MQRVMERCFGIRDDPERQSNWYYIGCFFVTIASVLGTGILGLPVKTANSGFFPFLVIFLIVLIFEVGVIIYFVELLQQSRAIMRLGIGSLDELKAREQLELAKPADGFSVREVLPASIQPLSSSSSSSSSSLPDDSNTMINVNTNEEDEEDDAQREDGEAADEASGKRGSASYKPLPYEKDQLYSSEKSVVNEENSDNPASVQEIDLNLHSMGRLFLNVWLRYIFDLCVFLHFLAILISYVLAGSEAWGGVFGLEGGCKAHPSSEDERNLRFIIVTFGVGFTVCVVFGQRLFTSVVSLMTAVKGSLLVLMVAVTAYVGLDIMESIDSDWSHIAESFLMSTVALGGAINLMPLVFNKVPQRTGEVRKFRWAVSVGLCVCSVLIVLWTLFVMLAVPQTGPAPSLEEAADKGCISTIPLTEVIRDTQPDLEWIAKIVEVFIVVSISISFITVGSGLKNFLDGYAFTFSSKIQASAENGSGLAMKITGFFDNVQARSLHLSWFSVETGLKIVLYLISFGLSIGFAVGKPACFLVMLEYFASFALNLEAGLFIALMAVVSSRYGRNLSSYIPLPLPQPFASRFAYVLGSFFLAAVVYDVVDVIRKFVDKGGLC</sequence>
<feature type="region of interest" description="Disordered" evidence="8">
    <location>
        <begin position="120"/>
        <end position="175"/>
    </location>
</feature>
<evidence type="ECO:0000256" key="7">
    <source>
        <dbReference type="ARBA" id="ARBA00023136"/>
    </source>
</evidence>
<evidence type="ECO:0000256" key="3">
    <source>
        <dbReference type="ARBA" id="ARBA00022475"/>
    </source>
</evidence>
<dbReference type="EMBL" id="KB007908">
    <property type="protein sequence ID" value="ELR20968.1"/>
    <property type="molecule type" value="Genomic_DNA"/>
</dbReference>
<accession>L8H8B5</accession>
<protein>
    <recommendedName>
        <fullName evidence="12">Transmembrane amino acid transporter protein</fullName>
    </recommendedName>
</protein>
<keyword evidence="6 9" id="KW-1133">Transmembrane helix</keyword>
<proteinExistence type="predicted"/>
<evidence type="ECO:0008006" key="12">
    <source>
        <dbReference type="Google" id="ProtNLM"/>
    </source>
</evidence>
<keyword evidence="11" id="KW-1185">Reference proteome</keyword>
<reference evidence="10 11" key="1">
    <citation type="journal article" date="2013" name="Genome Biol.">
        <title>Genome of Acanthamoeba castellanii highlights extensive lateral gene transfer and early evolution of tyrosine kinase signaling.</title>
        <authorList>
            <person name="Clarke M."/>
            <person name="Lohan A.J."/>
            <person name="Liu B."/>
            <person name="Lagkouvardos I."/>
            <person name="Roy S."/>
            <person name="Zafar N."/>
            <person name="Bertelli C."/>
            <person name="Schilde C."/>
            <person name="Kianianmomeni A."/>
            <person name="Burglin T.R."/>
            <person name="Frech C."/>
            <person name="Turcotte B."/>
            <person name="Kopec K.O."/>
            <person name="Synnott J.M."/>
            <person name="Choo C."/>
            <person name="Paponov I."/>
            <person name="Finkler A."/>
            <person name="Soon Heng Tan C."/>
            <person name="Hutchins A.P."/>
            <person name="Weinmeier T."/>
            <person name="Rattei T."/>
            <person name="Chu J.S."/>
            <person name="Gimenez G."/>
            <person name="Irimia M."/>
            <person name="Rigden D.J."/>
            <person name="Fitzpatrick D.A."/>
            <person name="Lorenzo-Morales J."/>
            <person name="Bateman A."/>
            <person name="Chiu C.H."/>
            <person name="Tang P."/>
            <person name="Hegemann P."/>
            <person name="Fromm H."/>
            <person name="Raoult D."/>
            <person name="Greub G."/>
            <person name="Miranda-Saavedra D."/>
            <person name="Chen N."/>
            <person name="Nash P."/>
            <person name="Ginger M.L."/>
            <person name="Horn M."/>
            <person name="Schaap P."/>
            <person name="Caler L."/>
            <person name="Loftus B."/>
        </authorList>
    </citation>
    <scope>NUCLEOTIDE SEQUENCE [LARGE SCALE GENOMIC DNA]</scope>
    <source>
        <strain evidence="10 11">Neff</strain>
    </source>
</reference>
<feature type="transmembrane region" description="Helical" evidence="9">
    <location>
        <begin position="574"/>
        <end position="595"/>
    </location>
</feature>
<feature type="transmembrane region" description="Helical" evidence="9">
    <location>
        <begin position="270"/>
        <end position="288"/>
    </location>
</feature>
<keyword evidence="5 9" id="KW-0812">Transmembrane</keyword>
<organism evidence="10 11">
    <name type="scientific">Acanthamoeba castellanii (strain ATCC 30010 / Neff)</name>
    <dbReference type="NCBI Taxonomy" id="1257118"/>
    <lineage>
        <taxon>Eukaryota</taxon>
        <taxon>Amoebozoa</taxon>
        <taxon>Discosea</taxon>
        <taxon>Longamoebia</taxon>
        <taxon>Centramoebida</taxon>
        <taxon>Acanthamoebidae</taxon>
        <taxon>Acanthamoeba</taxon>
    </lineage>
</organism>
<evidence type="ECO:0000256" key="6">
    <source>
        <dbReference type="ARBA" id="ARBA00022989"/>
    </source>
</evidence>